<dbReference type="AlphaFoldDB" id="A0A0H2X7B0"/>
<name>A0A0H2X7B0_XANC8</name>
<proteinExistence type="predicted"/>
<dbReference type="EMBL" id="CP000050">
    <property type="protein sequence ID" value="AAY49108.1"/>
    <property type="molecule type" value="Genomic_DNA"/>
</dbReference>
<protein>
    <recommendedName>
        <fullName evidence="3">Plasmid related protein</fullName>
    </recommendedName>
</protein>
<evidence type="ECO:0008006" key="3">
    <source>
        <dbReference type="Google" id="ProtNLM"/>
    </source>
</evidence>
<sequence>MAQSFFKEEPMASHRIETYCRELLFTPGALVLSADIDRLVRAGCLDPLPYFRRHVRGDWGDVTEEQWHANGIALQSGALLESRYLVSPDLSLRIVTDEKRHFTLIVLPSED</sequence>
<reference evidence="1 2" key="1">
    <citation type="journal article" date="2005" name="Genome Res.">
        <title>Comparative and functional genomic analyses of the pathogenicity of phytopathogen Xanthomonas campestris pv. campestris.</title>
        <authorList>
            <person name="Qian W."/>
            <person name="Jia Y."/>
            <person name="Ren S.X."/>
            <person name="He Y.Q."/>
            <person name="Feng J.X."/>
            <person name="Lu L.F."/>
            <person name="Sun Q."/>
            <person name="Ying G."/>
            <person name="Tang D.J."/>
            <person name="Tang H."/>
            <person name="Wu W."/>
            <person name="Hao P."/>
            <person name="Wang L."/>
            <person name="Jiang B.L."/>
            <person name="Zeng S."/>
            <person name="Gu W.Y."/>
            <person name="Lu G."/>
            <person name="Rong L."/>
            <person name="Tian Y."/>
            <person name="Yao Z."/>
            <person name="Fu G."/>
            <person name="Chen B."/>
            <person name="Fang R."/>
            <person name="Qiang B."/>
            <person name="Chen Z."/>
            <person name="Zhao G.P."/>
            <person name="Tang J.L."/>
            <person name="He C."/>
        </authorList>
    </citation>
    <scope>NUCLEOTIDE SEQUENCE [LARGE SCALE GENOMIC DNA]</scope>
    <source>
        <strain evidence="1 2">8004</strain>
    </source>
</reference>
<organism evidence="1 2">
    <name type="scientific">Xanthomonas campestris pv. campestris (strain 8004)</name>
    <dbReference type="NCBI Taxonomy" id="314565"/>
    <lineage>
        <taxon>Bacteria</taxon>
        <taxon>Pseudomonadati</taxon>
        <taxon>Pseudomonadota</taxon>
        <taxon>Gammaproteobacteria</taxon>
        <taxon>Lysobacterales</taxon>
        <taxon>Lysobacteraceae</taxon>
        <taxon>Xanthomonas</taxon>
    </lineage>
</organism>
<dbReference type="KEGG" id="xcb:XC_2047"/>
<dbReference type="Proteomes" id="UP000000420">
    <property type="component" value="Chromosome"/>
</dbReference>
<evidence type="ECO:0000313" key="1">
    <source>
        <dbReference type="EMBL" id="AAY49108.1"/>
    </source>
</evidence>
<gene>
    <name evidence="1" type="ordered locus">XC_2047</name>
</gene>
<evidence type="ECO:0000313" key="2">
    <source>
        <dbReference type="Proteomes" id="UP000000420"/>
    </source>
</evidence>
<dbReference type="HOGENOM" id="CLU_162353_2_0_6"/>
<accession>A0A0H2X7B0</accession>